<protein>
    <submittedName>
        <fullName evidence="1">Uncharacterized protein</fullName>
    </submittedName>
</protein>
<evidence type="ECO:0000313" key="2">
    <source>
        <dbReference type="Proteomes" id="UP000821865"/>
    </source>
</evidence>
<accession>A0ACB8D058</accession>
<proteinExistence type="predicted"/>
<comment type="caution">
    <text evidence="1">The sequence shown here is derived from an EMBL/GenBank/DDBJ whole genome shotgun (WGS) entry which is preliminary data.</text>
</comment>
<name>A0ACB8D058_DERSI</name>
<organism evidence="1 2">
    <name type="scientific">Dermacentor silvarum</name>
    <name type="common">Tick</name>
    <dbReference type="NCBI Taxonomy" id="543639"/>
    <lineage>
        <taxon>Eukaryota</taxon>
        <taxon>Metazoa</taxon>
        <taxon>Ecdysozoa</taxon>
        <taxon>Arthropoda</taxon>
        <taxon>Chelicerata</taxon>
        <taxon>Arachnida</taxon>
        <taxon>Acari</taxon>
        <taxon>Parasitiformes</taxon>
        <taxon>Ixodida</taxon>
        <taxon>Ixodoidea</taxon>
        <taxon>Ixodidae</taxon>
        <taxon>Rhipicephalinae</taxon>
        <taxon>Dermacentor</taxon>
    </lineage>
</organism>
<reference evidence="1" key="1">
    <citation type="submission" date="2020-05" db="EMBL/GenBank/DDBJ databases">
        <title>Large-scale comparative analyses of tick genomes elucidate their genetic diversity and vector capacities.</title>
        <authorList>
            <person name="Jia N."/>
            <person name="Wang J."/>
            <person name="Shi W."/>
            <person name="Du L."/>
            <person name="Sun Y."/>
            <person name="Zhan W."/>
            <person name="Jiang J."/>
            <person name="Wang Q."/>
            <person name="Zhang B."/>
            <person name="Ji P."/>
            <person name="Sakyi L.B."/>
            <person name="Cui X."/>
            <person name="Yuan T."/>
            <person name="Jiang B."/>
            <person name="Yang W."/>
            <person name="Lam T.T.-Y."/>
            <person name="Chang Q."/>
            <person name="Ding S."/>
            <person name="Wang X."/>
            <person name="Zhu J."/>
            <person name="Ruan X."/>
            <person name="Zhao L."/>
            <person name="Wei J."/>
            <person name="Que T."/>
            <person name="Du C."/>
            <person name="Cheng J."/>
            <person name="Dai P."/>
            <person name="Han X."/>
            <person name="Huang E."/>
            <person name="Gao Y."/>
            <person name="Liu J."/>
            <person name="Shao H."/>
            <person name="Ye R."/>
            <person name="Li L."/>
            <person name="Wei W."/>
            <person name="Wang X."/>
            <person name="Wang C."/>
            <person name="Yang T."/>
            <person name="Huo Q."/>
            <person name="Li W."/>
            <person name="Guo W."/>
            <person name="Chen H."/>
            <person name="Zhou L."/>
            <person name="Ni X."/>
            <person name="Tian J."/>
            <person name="Zhou Y."/>
            <person name="Sheng Y."/>
            <person name="Liu T."/>
            <person name="Pan Y."/>
            <person name="Xia L."/>
            <person name="Li J."/>
            <person name="Zhao F."/>
            <person name="Cao W."/>
        </authorList>
    </citation>
    <scope>NUCLEOTIDE SEQUENCE</scope>
    <source>
        <strain evidence="1">Dsil-2018</strain>
    </source>
</reference>
<evidence type="ECO:0000313" key="1">
    <source>
        <dbReference type="EMBL" id="KAH7954908.1"/>
    </source>
</evidence>
<sequence>MKRKKTAVAHNSKSGNFPTPVPFEDEVEKIRWIDDRLEPAELPDSHGVVSKKARHSSPSPSSTASLFSQGGFDNFTDEPASVVEVSQLGASQGSADSVEKRSNAKTARVPSARSQEVTLLFEEMERFQKLKEEQKAAREDEIRMRHEEKKVQRRSEKRKGSTP</sequence>
<dbReference type="EMBL" id="CM023473">
    <property type="protein sequence ID" value="KAH7954908.1"/>
    <property type="molecule type" value="Genomic_DNA"/>
</dbReference>
<dbReference type="Proteomes" id="UP000821865">
    <property type="component" value="Chromosome 4"/>
</dbReference>
<keyword evidence="2" id="KW-1185">Reference proteome</keyword>
<gene>
    <name evidence="1" type="ORF">HPB49_022750</name>
</gene>